<dbReference type="CDD" id="cd00180">
    <property type="entry name" value="PKc"/>
    <property type="match status" value="1"/>
</dbReference>
<dbReference type="InterPro" id="IPR011009">
    <property type="entry name" value="Kinase-like_dom_sf"/>
</dbReference>
<dbReference type="InterPro" id="IPR008271">
    <property type="entry name" value="Ser/Thr_kinase_AS"/>
</dbReference>
<dbReference type="SUPFAM" id="SSF56112">
    <property type="entry name" value="Protein kinase-like (PK-like)"/>
    <property type="match status" value="1"/>
</dbReference>
<comment type="caution">
    <text evidence="2">The sequence shown here is derived from an EMBL/GenBank/DDBJ whole genome shotgun (WGS) entry which is preliminary data.</text>
</comment>
<evidence type="ECO:0000259" key="1">
    <source>
        <dbReference type="PROSITE" id="PS50011"/>
    </source>
</evidence>
<dbReference type="PROSITE" id="PS00108">
    <property type="entry name" value="PROTEIN_KINASE_ST"/>
    <property type="match status" value="1"/>
</dbReference>
<accession>A0ABR2KRS8</accession>
<protein>
    <recommendedName>
        <fullName evidence="1">Protein kinase domain-containing protein</fullName>
    </recommendedName>
</protein>
<reference evidence="2 3" key="1">
    <citation type="submission" date="2024-04" db="EMBL/GenBank/DDBJ databases">
        <title>Tritrichomonas musculus Genome.</title>
        <authorList>
            <person name="Alves-Ferreira E."/>
            <person name="Grigg M."/>
            <person name="Lorenzi H."/>
            <person name="Galac M."/>
        </authorList>
    </citation>
    <scope>NUCLEOTIDE SEQUENCE [LARGE SCALE GENOMIC DNA]</scope>
    <source>
        <strain evidence="2 3">EAF2021</strain>
    </source>
</reference>
<dbReference type="EMBL" id="JAPFFF010000004">
    <property type="protein sequence ID" value="KAK8892685.1"/>
    <property type="molecule type" value="Genomic_DNA"/>
</dbReference>
<sequence>MVNSKFDKIVQKFNFFHFEKNDVIDEQLIQSINKSKVIIINSYLYGAEEHIVVCFEGSLIIFSKSNQTIIKAIFSRNNEDKVFFIPKIKICQHNYSESKQIITKTTIFQVEIEAFIRHFDISKKHSKSVRDFWDIIKVPISAYLIKKSYGKTYNDRITNFKEAIENPTKPKIYKKDDFIKLIKICVTDSSQIKLLYHIEDEQLIVEKSIYNEIDKLKSREIGNYKKINHPLTPIYYGQIEGGKSFLIEFINGKTLTDLHKYNLSLKQKLLILIQILYVFQYLHQKQLIYRDLKPNNLIFDFNNRIVLIDFDRMIDINEESYTHDFNLQFADPKMMSDGFSFKNDVYSIGQMISYILNNNIFKFINEIIGKCTSKESDQRPSISSIISYLNRYVSGLFHNFDIELSIFEIVNNFSFYKNQMDPSTQNKLGLFYYECGRIKNDVNEALYYLTLASNQKYQEAQYNLGVIYYEGKYIKRDVNKAIYYLVLAANQNNINAQYKLANIYYEGKHVVQDVNKTIRYLTLAANQNHLNARKQLGNMYLNSNSSIYDIEKAVYYFKLASDQNDSESQFNLGLFYYEGKHTAIDIKRAIHYFSLAANQNNANAQYQLGMIFNLGKYTKTDINKAIHYLSLASNHNNSNALYKLGKIYRAGKFVKIDIPLAIKYFLLAAKLNNPKAQNRLGVIYYEGHFIPRDIEKATYYFTLASNQNYAIAQFNLAYIYYTGKGSKFDIKMAIRLLERSAILNNFLALKTLLQIYGKGRYIEQDSQKAFYYNKLFIKMIDDVLKKKIKCIVSSDKYLMEAFIAGLEKCTSDDSNAMFEYLLGVMYYENKHIPHNIDEAIKHFTAAANYNYLKAQVELGVIYYQSHYVIQDIPKAIHYLTLAANQNSSEAHCHLGIIYSCIKHDIRKAIHYLKLSCQPFAYYNLGLIYYEGKGVPKDMAKSIHYLTLAANKNYSDAQVSLAIIYLYDTKNENDTKKAIHYLTLASKNNHPLGQFLLGRYYFNQGYINKGNRYLNYSSQNGYYEANIFLGDLYLEGKYFKRDIKKSISLYKNASNNYNSHAKNNLGFIYKHGFEGIGKKLILAKEYFEEAIRYENNSVSMYNLANLLIDENENDHEYSKPIKLLIDSASQYYYPSIEFLILLLFKKYEMFDLEILQIELKINNKQSKKLEMTIYEKFLSLFQKICNDADYFEFIYHHYRKLEYVYIDKLIYSFQFIENFYFPIMNTKTNTNMVEINHLFYEGLGNDIFVQENEN</sequence>
<dbReference type="PROSITE" id="PS50011">
    <property type="entry name" value="PROTEIN_KINASE_DOM"/>
    <property type="match status" value="1"/>
</dbReference>
<keyword evidence="3" id="KW-1185">Reference proteome</keyword>
<dbReference type="InterPro" id="IPR052945">
    <property type="entry name" value="Mitotic_Regulator"/>
</dbReference>
<proteinExistence type="predicted"/>
<organism evidence="2 3">
    <name type="scientific">Tritrichomonas musculus</name>
    <dbReference type="NCBI Taxonomy" id="1915356"/>
    <lineage>
        <taxon>Eukaryota</taxon>
        <taxon>Metamonada</taxon>
        <taxon>Parabasalia</taxon>
        <taxon>Tritrichomonadida</taxon>
        <taxon>Tritrichomonadidae</taxon>
        <taxon>Tritrichomonas</taxon>
    </lineage>
</organism>
<dbReference type="PANTHER" id="PTHR43628">
    <property type="entry name" value="ACTIVATOR OF C KINASE PROTEIN 1-RELATED"/>
    <property type="match status" value="1"/>
</dbReference>
<dbReference type="Proteomes" id="UP001470230">
    <property type="component" value="Unassembled WGS sequence"/>
</dbReference>
<name>A0ABR2KRS8_9EUKA</name>
<dbReference type="Pfam" id="PF08238">
    <property type="entry name" value="Sel1"/>
    <property type="match status" value="17"/>
</dbReference>
<dbReference type="Gene3D" id="1.10.510.10">
    <property type="entry name" value="Transferase(Phosphotransferase) domain 1"/>
    <property type="match status" value="1"/>
</dbReference>
<evidence type="ECO:0000313" key="2">
    <source>
        <dbReference type="EMBL" id="KAK8892685.1"/>
    </source>
</evidence>
<dbReference type="SMART" id="SM00671">
    <property type="entry name" value="SEL1"/>
    <property type="match status" value="17"/>
</dbReference>
<gene>
    <name evidence="2" type="ORF">M9Y10_029925</name>
</gene>
<dbReference type="Pfam" id="PF00069">
    <property type="entry name" value="Pkinase"/>
    <property type="match status" value="1"/>
</dbReference>
<dbReference type="SUPFAM" id="SSF81901">
    <property type="entry name" value="HCP-like"/>
    <property type="match status" value="4"/>
</dbReference>
<dbReference type="InterPro" id="IPR006597">
    <property type="entry name" value="Sel1-like"/>
</dbReference>
<dbReference type="InterPro" id="IPR011990">
    <property type="entry name" value="TPR-like_helical_dom_sf"/>
</dbReference>
<feature type="domain" description="Protein kinase" evidence="1">
    <location>
        <begin position="138"/>
        <end position="433"/>
    </location>
</feature>
<dbReference type="Gene3D" id="1.25.40.10">
    <property type="entry name" value="Tetratricopeptide repeat domain"/>
    <property type="match status" value="4"/>
</dbReference>
<dbReference type="InterPro" id="IPR000719">
    <property type="entry name" value="Prot_kinase_dom"/>
</dbReference>
<dbReference type="PANTHER" id="PTHR43628:SF1">
    <property type="entry name" value="CHITIN SYNTHASE REGULATORY FACTOR 2-RELATED"/>
    <property type="match status" value="1"/>
</dbReference>
<evidence type="ECO:0000313" key="3">
    <source>
        <dbReference type="Proteomes" id="UP001470230"/>
    </source>
</evidence>
<dbReference type="SMART" id="SM00220">
    <property type="entry name" value="S_TKc"/>
    <property type="match status" value="1"/>
</dbReference>